<evidence type="ECO:0000313" key="2">
    <source>
        <dbReference type="Proteomes" id="UP000237752"/>
    </source>
</evidence>
<reference evidence="1 2" key="1">
    <citation type="submission" date="2018-03" db="EMBL/GenBank/DDBJ databases">
        <title>Genomic Encyclopedia of Archaeal and Bacterial Type Strains, Phase II (KMG-II): from individual species to whole genera.</title>
        <authorList>
            <person name="Goeker M."/>
        </authorList>
    </citation>
    <scope>NUCLEOTIDE SEQUENCE [LARGE SCALE GENOMIC DNA]</scope>
    <source>
        <strain evidence="1 2">DSM 100065</strain>
    </source>
</reference>
<proteinExistence type="predicted"/>
<name>A0A2T1A3E0_9ACTN</name>
<sequence>MARTFVWTTTEQREKVWAYFPLAPTELTRDTLSGGQASGYTVVPGYLRARLAIHAVRRGFGYGGQVLVDALSRATRAAERGSRRT</sequence>
<keyword evidence="2" id="KW-1185">Reference proteome</keyword>
<dbReference type="RefSeq" id="WP_146135293.1">
    <property type="nucleotide sequence ID" value="NZ_PVUE01000003.1"/>
</dbReference>
<dbReference type="AlphaFoldDB" id="A0A2T1A3E0"/>
<evidence type="ECO:0000313" key="1">
    <source>
        <dbReference type="EMBL" id="PRZ43007.1"/>
    </source>
</evidence>
<gene>
    <name evidence="1" type="ORF">CLV47_10363</name>
</gene>
<dbReference type="Proteomes" id="UP000237752">
    <property type="component" value="Unassembled WGS sequence"/>
</dbReference>
<comment type="caution">
    <text evidence="1">The sequence shown here is derived from an EMBL/GenBank/DDBJ whole genome shotgun (WGS) entry which is preliminary data.</text>
</comment>
<dbReference type="Gene3D" id="3.40.630.30">
    <property type="match status" value="1"/>
</dbReference>
<protein>
    <recommendedName>
        <fullName evidence="3">Acetyltransferase (GNAT) family protein</fullName>
    </recommendedName>
</protein>
<dbReference type="EMBL" id="PVUE01000003">
    <property type="protein sequence ID" value="PRZ43007.1"/>
    <property type="molecule type" value="Genomic_DNA"/>
</dbReference>
<evidence type="ECO:0008006" key="3">
    <source>
        <dbReference type="Google" id="ProtNLM"/>
    </source>
</evidence>
<dbReference type="OrthoDB" id="9799147at2"/>
<organism evidence="1 2">
    <name type="scientific">Antricoccus suffuscus</name>
    <dbReference type="NCBI Taxonomy" id="1629062"/>
    <lineage>
        <taxon>Bacteria</taxon>
        <taxon>Bacillati</taxon>
        <taxon>Actinomycetota</taxon>
        <taxon>Actinomycetes</taxon>
        <taxon>Geodermatophilales</taxon>
        <taxon>Antricoccaceae</taxon>
        <taxon>Antricoccus</taxon>
    </lineage>
</organism>
<accession>A0A2T1A3E0</accession>